<dbReference type="PANTHER" id="PTHR11207:SF0">
    <property type="entry name" value="RIBONUCLEASE 3"/>
    <property type="match status" value="1"/>
</dbReference>
<evidence type="ECO:0000259" key="17">
    <source>
        <dbReference type="PROSITE" id="PS50142"/>
    </source>
</evidence>
<evidence type="ECO:0000256" key="1">
    <source>
        <dbReference type="ARBA" id="ARBA00000109"/>
    </source>
</evidence>
<keyword evidence="7 15" id="KW-0507">mRNA processing</keyword>
<evidence type="ECO:0000256" key="13">
    <source>
        <dbReference type="ARBA" id="ARBA00022842"/>
    </source>
</evidence>
<dbReference type="OrthoDB" id="9805026at2"/>
<keyword evidence="6 15" id="KW-0698">rRNA processing</keyword>
<dbReference type="PROSITE" id="PS50137">
    <property type="entry name" value="DS_RBD"/>
    <property type="match status" value="1"/>
</dbReference>
<evidence type="ECO:0000256" key="12">
    <source>
        <dbReference type="ARBA" id="ARBA00022801"/>
    </source>
</evidence>
<evidence type="ECO:0000256" key="6">
    <source>
        <dbReference type="ARBA" id="ARBA00022552"/>
    </source>
</evidence>
<dbReference type="SMART" id="SM00358">
    <property type="entry name" value="DSRM"/>
    <property type="match status" value="1"/>
</dbReference>
<dbReference type="CDD" id="cd00593">
    <property type="entry name" value="RIBOc"/>
    <property type="match status" value="1"/>
</dbReference>
<feature type="active site" evidence="15">
    <location>
        <position position="55"/>
    </location>
</feature>
<comment type="catalytic activity">
    <reaction evidence="1 15">
        <text>Endonucleolytic cleavage to 5'-phosphomonoester.</text>
        <dbReference type="EC" id="3.1.26.3"/>
    </reaction>
</comment>
<evidence type="ECO:0000256" key="14">
    <source>
        <dbReference type="ARBA" id="ARBA00022884"/>
    </source>
</evidence>
<comment type="caution">
    <text evidence="18">The sequence shown here is derived from an EMBL/GenBank/DDBJ whole genome shotgun (WGS) entry which is preliminary data.</text>
</comment>
<evidence type="ECO:0000256" key="7">
    <source>
        <dbReference type="ARBA" id="ARBA00022664"/>
    </source>
</evidence>
<evidence type="ECO:0000256" key="11">
    <source>
        <dbReference type="ARBA" id="ARBA00022759"/>
    </source>
</evidence>
<dbReference type="AlphaFoldDB" id="A0A845MD15"/>
<dbReference type="Pfam" id="PF00035">
    <property type="entry name" value="dsrm"/>
    <property type="match status" value="1"/>
</dbReference>
<dbReference type="FunFam" id="3.30.160.20:FF:000003">
    <property type="entry name" value="Ribonuclease 3"/>
    <property type="match status" value="1"/>
</dbReference>
<comment type="function">
    <text evidence="15">Digests double-stranded RNA. Involved in the processing of primary rRNA transcript to yield the immediate precursors to the large and small rRNAs (23S and 16S). Processes some mRNAs, and tRNAs when they are encoded in the rRNA operon. Processes pre-crRNA and tracrRNA of type II CRISPR loci if present in the organism.</text>
</comment>
<name>A0A845MD15_9PROT</name>
<dbReference type="SMART" id="SM00535">
    <property type="entry name" value="RIBOc"/>
    <property type="match status" value="1"/>
</dbReference>
<dbReference type="GO" id="GO:0010468">
    <property type="term" value="P:regulation of gene expression"/>
    <property type="evidence" value="ECO:0007669"/>
    <property type="project" value="TreeGrafter"/>
</dbReference>
<evidence type="ECO:0000256" key="9">
    <source>
        <dbReference type="ARBA" id="ARBA00022722"/>
    </source>
</evidence>
<dbReference type="Gene3D" id="1.10.1520.10">
    <property type="entry name" value="Ribonuclease III domain"/>
    <property type="match status" value="1"/>
</dbReference>
<comment type="similarity">
    <text evidence="3">Belongs to the ribonuclease III family.</text>
</comment>
<dbReference type="Pfam" id="PF14622">
    <property type="entry name" value="Ribonucleas_3_3"/>
    <property type="match status" value="1"/>
</dbReference>
<dbReference type="CDD" id="cd10845">
    <property type="entry name" value="DSRM_RNAse_III_family"/>
    <property type="match status" value="1"/>
</dbReference>
<dbReference type="GO" id="GO:0008033">
    <property type="term" value="P:tRNA processing"/>
    <property type="evidence" value="ECO:0007669"/>
    <property type="project" value="UniProtKB-KW"/>
</dbReference>
<feature type="active site" evidence="15">
    <location>
        <position position="127"/>
    </location>
</feature>
<dbReference type="InterPro" id="IPR000999">
    <property type="entry name" value="RNase_III_dom"/>
</dbReference>
<dbReference type="GO" id="GO:0046872">
    <property type="term" value="F:metal ion binding"/>
    <property type="evidence" value="ECO:0007669"/>
    <property type="project" value="UniProtKB-KW"/>
</dbReference>
<keyword evidence="13 15" id="KW-0460">Magnesium</keyword>
<keyword evidence="9 15" id="KW-0540">Nuclease</keyword>
<feature type="binding site" evidence="15">
    <location>
        <position position="127"/>
    </location>
    <ligand>
        <name>Mg(2+)</name>
        <dbReference type="ChEBI" id="CHEBI:18420"/>
    </ligand>
</feature>
<sequence>MAAPVKKLDDLADLLGHVFKDPDLLNAAVTHSSLIKGKGKKQPGSDYDRLEFLGDRVLGLIISDELFRRFESAEAGQLSRRYNAQVRREALAEIALDMGLQNYIRMADDLAASGGRENPAILADVMEAVIAALYLDGGMRAAWRFVEKKWWPRFDRKDASKKDAKSALQEWLAKTGRPLPVYRVVEETGPDHDRHFTVMVSVKDFEPATGSGSSKRVAEQKAAAKMLKELQGD</sequence>
<dbReference type="GO" id="GO:0019843">
    <property type="term" value="F:rRNA binding"/>
    <property type="evidence" value="ECO:0007669"/>
    <property type="project" value="UniProtKB-KW"/>
</dbReference>
<dbReference type="InterPro" id="IPR036389">
    <property type="entry name" value="RNase_III_sf"/>
</dbReference>
<dbReference type="HAMAP" id="MF_00104">
    <property type="entry name" value="RNase_III"/>
    <property type="match status" value="1"/>
</dbReference>
<evidence type="ECO:0000313" key="18">
    <source>
        <dbReference type="EMBL" id="MZR21216.1"/>
    </source>
</evidence>
<dbReference type="InterPro" id="IPR014720">
    <property type="entry name" value="dsRBD_dom"/>
</dbReference>
<evidence type="ECO:0000256" key="3">
    <source>
        <dbReference type="ARBA" id="ARBA00010183"/>
    </source>
</evidence>
<comment type="subcellular location">
    <subcellularLocation>
        <location evidence="2 15">Cytoplasm</location>
    </subcellularLocation>
</comment>
<keyword evidence="19" id="KW-1185">Reference proteome</keyword>
<evidence type="ECO:0000256" key="5">
    <source>
        <dbReference type="ARBA" id="ARBA00022490"/>
    </source>
</evidence>
<dbReference type="SUPFAM" id="SSF54768">
    <property type="entry name" value="dsRNA-binding domain-like"/>
    <property type="match status" value="1"/>
</dbReference>
<keyword evidence="5 15" id="KW-0963">Cytoplasm</keyword>
<dbReference type="Gene3D" id="3.30.160.20">
    <property type="match status" value="1"/>
</dbReference>
<evidence type="ECO:0000256" key="15">
    <source>
        <dbReference type="HAMAP-Rule" id="MF_00104"/>
    </source>
</evidence>
<dbReference type="GO" id="GO:0042802">
    <property type="term" value="F:identical protein binding"/>
    <property type="evidence" value="ECO:0007669"/>
    <property type="project" value="UniProtKB-ARBA"/>
</dbReference>
<proteinExistence type="inferred from homology"/>
<comment type="cofactor">
    <cofactor evidence="15">
        <name>Mg(2+)</name>
        <dbReference type="ChEBI" id="CHEBI:18420"/>
    </cofactor>
</comment>
<dbReference type="EMBL" id="WTVA01000001">
    <property type="protein sequence ID" value="MZR21216.1"/>
    <property type="molecule type" value="Genomic_DNA"/>
</dbReference>
<dbReference type="GO" id="GO:0004525">
    <property type="term" value="F:ribonuclease III activity"/>
    <property type="evidence" value="ECO:0007669"/>
    <property type="project" value="UniProtKB-UniRule"/>
</dbReference>
<dbReference type="FunFam" id="1.10.1520.10:FF:000001">
    <property type="entry name" value="Ribonuclease 3"/>
    <property type="match status" value="1"/>
</dbReference>
<dbReference type="GO" id="GO:0006364">
    <property type="term" value="P:rRNA processing"/>
    <property type="evidence" value="ECO:0007669"/>
    <property type="project" value="UniProtKB-UniRule"/>
</dbReference>
<feature type="domain" description="DRBM" evidence="16">
    <location>
        <begin position="163"/>
        <end position="232"/>
    </location>
</feature>
<keyword evidence="8 15" id="KW-0819">tRNA processing</keyword>
<evidence type="ECO:0000259" key="16">
    <source>
        <dbReference type="PROSITE" id="PS50137"/>
    </source>
</evidence>
<keyword evidence="15" id="KW-0699">rRNA-binding</keyword>
<keyword evidence="11 15" id="KW-0255">Endonuclease</keyword>
<dbReference type="Proteomes" id="UP000445696">
    <property type="component" value="Unassembled WGS sequence"/>
</dbReference>
<keyword evidence="10 15" id="KW-0479">Metal-binding</keyword>
<feature type="binding site" evidence="15">
    <location>
        <position position="51"/>
    </location>
    <ligand>
        <name>Mg(2+)</name>
        <dbReference type="ChEBI" id="CHEBI:18420"/>
    </ligand>
</feature>
<dbReference type="EC" id="3.1.26.3" evidence="15"/>
<evidence type="ECO:0000256" key="10">
    <source>
        <dbReference type="ARBA" id="ARBA00022723"/>
    </source>
</evidence>
<dbReference type="PANTHER" id="PTHR11207">
    <property type="entry name" value="RIBONUCLEASE III"/>
    <property type="match status" value="1"/>
</dbReference>
<accession>A0A845MD15</accession>
<comment type="subunit">
    <text evidence="4 15">Homodimer.</text>
</comment>
<dbReference type="GO" id="GO:0003725">
    <property type="term" value="F:double-stranded RNA binding"/>
    <property type="evidence" value="ECO:0007669"/>
    <property type="project" value="TreeGrafter"/>
</dbReference>
<dbReference type="GO" id="GO:0005737">
    <property type="term" value="C:cytoplasm"/>
    <property type="evidence" value="ECO:0007669"/>
    <property type="project" value="UniProtKB-SubCell"/>
</dbReference>
<keyword evidence="14 15" id="KW-0694">RNA-binding</keyword>
<dbReference type="NCBIfam" id="TIGR02191">
    <property type="entry name" value="RNaseIII"/>
    <property type="match status" value="1"/>
</dbReference>
<dbReference type="InterPro" id="IPR011907">
    <property type="entry name" value="RNase_III"/>
</dbReference>
<dbReference type="PROSITE" id="PS00517">
    <property type="entry name" value="RNASE_3_1"/>
    <property type="match status" value="1"/>
</dbReference>
<keyword evidence="12 15" id="KW-0378">Hydrolase</keyword>
<evidence type="ECO:0000256" key="2">
    <source>
        <dbReference type="ARBA" id="ARBA00004496"/>
    </source>
</evidence>
<feature type="binding site" evidence="15">
    <location>
        <position position="124"/>
    </location>
    <ligand>
        <name>Mg(2+)</name>
        <dbReference type="ChEBI" id="CHEBI:18420"/>
    </ligand>
</feature>
<organism evidence="18 19">
    <name type="scientific">Sneathiella chungangensis</name>
    <dbReference type="NCBI Taxonomy" id="1418234"/>
    <lineage>
        <taxon>Bacteria</taxon>
        <taxon>Pseudomonadati</taxon>
        <taxon>Pseudomonadota</taxon>
        <taxon>Alphaproteobacteria</taxon>
        <taxon>Sneathiellales</taxon>
        <taxon>Sneathiellaceae</taxon>
        <taxon>Sneathiella</taxon>
    </lineage>
</organism>
<dbReference type="GO" id="GO:0006397">
    <property type="term" value="P:mRNA processing"/>
    <property type="evidence" value="ECO:0007669"/>
    <property type="project" value="UniProtKB-UniRule"/>
</dbReference>
<evidence type="ECO:0000313" key="19">
    <source>
        <dbReference type="Proteomes" id="UP000445696"/>
    </source>
</evidence>
<feature type="domain" description="RNase III" evidence="17">
    <location>
        <begin position="8"/>
        <end position="138"/>
    </location>
</feature>
<protein>
    <recommendedName>
        <fullName evidence="15">Ribonuclease 3</fullName>
        <ecNumber evidence="15">3.1.26.3</ecNumber>
    </recommendedName>
    <alternativeName>
        <fullName evidence="15">Ribonuclease III</fullName>
        <shortName evidence="15">RNase III</shortName>
    </alternativeName>
</protein>
<gene>
    <name evidence="15 18" type="primary">rnc</name>
    <name evidence="18" type="ORF">GQF03_02620</name>
</gene>
<evidence type="ECO:0000256" key="4">
    <source>
        <dbReference type="ARBA" id="ARBA00011738"/>
    </source>
</evidence>
<dbReference type="RefSeq" id="WP_161337623.1">
    <property type="nucleotide sequence ID" value="NZ_JBHSDG010000002.1"/>
</dbReference>
<dbReference type="SUPFAM" id="SSF69065">
    <property type="entry name" value="RNase III domain-like"/>
    <property type="match status" value="1"/>
</dbReference>
<evidence type="ECO:0000256" key="8">
    <source>
        <dbReference type="ARBA" id="ARBA00022694"/>
    </source>
</evidence>
<dbReference type="PROSITE" id="PS50142">
    <property type="entry name" value="RNASE_3_2"/>
    <property type="match status" value="1"/>
</dbReference>
<reference evidence="18 19" key="1">
    <citation type="journal article" date="2014" name="Int. J. Syst. Evol. Microbiol.">
        <title>Sneathiella chungangensis sp. nov., isolated from a marine sand, and emended description of the genus Sneathiella.</title>
        <authorList>
            <person name="Siamphan C."/>
            <person name="Kim H."/>
            <person name="Lee J.S."/>
            <person name="Kim W."/>
        </authorList>
    </citation>
    <scope>NUCLEOTIDE SEQUENCE [LARGE SCALE GENOMIC DNA]</scope>
    <source>
        <strain evidence="18 19">KCTC 32476</strain>
    </source>
</reference>